<feature type="signal peptide" evidence="1">
    <location>
        <begin position="1"/>
        <end position="18"/>
    </location>
</feature>
<dbReference type="Proteomes" id="UP001215280">
    <property type="component" value="Unassembled WGS sequence"/>
</dbReference>
<evidence type="ECO:0000256" key="1">
    <source>
        <dbReference type="SAM" id="SignalP"/>
    </source>
</evidence>
<gene>
    <name evidence="2" type="ORF">DFH07DRAFT_765129</name>
</gene>
<dbReference type="EMBL" id="JARJLG010000005">
    <property type="protein sequence ID" value="KAJ7780602.1"/>
    <property type="molecule type" value="Genomic_DNA"/>
</dbReference>
<reference evidence="2" key="1">
    <citation type="submission" date="2023-03" db="EMBL/GenBank/DDBJ databases">
        <title>Massive genome expansion in bonnet fungi (Mycena s.s.) driven by repeated elements and novel gene families across ecological guilds.</title>
        <authorList>
            <consortium name="Lawrence Berkeley National Laboratory"/>
            <person name="Harder C.B."/>
            <person name="Miyauchi S."/>
            <person name="Viragh M."/>
            <person name="Kuo A."/>
            <person name="Thoen E."/>
            <person name="Andreopoulos B."/>
            <person name="Lu D."/>
            <person name="Skrede I."/>
            <person name="Drula E."/>
            <person name="Henrissat B."/>
            <person name="Morin E."/>
            <person name="Kohler A."/>
            <person name="Barry K."/>
            <person name="LaButti K."/>
            <person name="Morin E."/>
            <person name="Salamov A."/>
            <person name="Lipzen A."/>
            <person name="Mereny Z."/>
            <person name="Hegedus B."/>
            <person name="Baldrian P."/>
            <person name="Stursova M."/>
            <person name="Weitz H."/>
            <person name="Taylor A."/>
            <person name="Grigoriev I.V."/>
            <person name="Nagy L.G."/>
            <person name="Martin F."/>
            <person name="Kauserud H."/>
        </authorList>
    </citation>
    <scope>NUCLEOTIDE SEQUENCE</scope>
    <source>
        <strain evidence="2">CBHHK188m</strain>
    </source>
</reference>
<keyword evidence="1" id="KW-0732">Signal</keyword>
<dbReference type="AlphaFoldDB" id="A0AAD7K8J6"/>
<name>A0AAD7K8J6_9AGAR</name>
<comment type="caution">
    <text evidence="2">The sequence shown here is derived from an EMBL/GenBank/DDBJ whole genome shotgun (WGS) entry which is preliminary data.</text>
</comment>
<evidence type="ECO:0000313" key="3">
    <source>
        <dbReference type="Proteomes" id="UP001215280"/>
    </source>
</evidence>
<feature type="chain" id="PRO_5041912529" evidence="1">
    <location>
        <begin position="19"/>
        <end position="497"/>
    </location>
</feature>
<accession>A0AAD7K8J6</accession>
<evidence type="ECO:0000313" key="2">
    <source>
        <dbReference type="EMBL" id="KAJ7780602.1"/>
    </source>
</evidence>
<protein>
    <submittedName>
        <fullName evidence="2">Uncharacterized protein</fullName>
    </submittedName>
</protein>
<sequence length="497" mass="53404">MRSLSLSVLCLRLTALTGVMMDTGEEHAYVPIVPSVDAAGDFRAFTSLGNTSANPPTEATADSADPAAALIEQLLALIPTDIVNDAAQSTPPPSDTEMEDVENALVSDATVDQVPLPRLTSSEAATDETVEVLYFVGVISASVEHTTFCVTGPTMHVPSHRAGGIIDFLVAANGPEGRTLEGLSPRAAFRVAVSRVPEEVQNDFMSFHNAFLEVGQLDVVYAAPADSARVRPARDSELRSGLLASLGLADTVSVYVIYVYPEVFQLLLQNLWLLTAWAQNYSPLTSLAVAAPIIHPNLPVAPPPTPANGTSHALNGYLELNYAARKDQLTALLNMPGYQSAYKHCLIERHIMSVCNALGIIFSARQIVAAEVEFEGLTVYICPDDIALWMGILPGQFATCRTEVTAARAAHLLLRQLAQHELQGRTVNPPMEPRHHTLLGTLGSMMSTRILWPIDPTSGYMGVGDSQAGDANAVRMKIATLKQQVAEVKTLWAAQYQ</sequence>
<organism evidence="2 3">
    <name type="scientific">Mycena maculata</name>
    <dbReference type="NCBI Taxonomy" id="230809"/>
    <lineage>
        <taxon>Eukaryota</taxon>
        <taxon>Fungi</taxon>
        <taxon>Dikarya</taxon>
        <taxon>Basidiomycota</taxon>
        <taxon>Agaricomycotina</taxon>
        <taxon>Agaricomycetes</taxon>
        <taxon>Agaricomycetidae</taxon>
        <taxon>Agaricales</taxon>
        <taxon>Marasmiineae</taxon>
        <taxon>Mycenaceae</taxon>
        <taxon>Mycena</taxon>
    </lineage>
</organism>
<keyword evidence="3" id="KW-1185">Reference proteome</keyword>
<proteinExistence type="predicted"/>